<feature type="domain" description="PAC" evidence="7">
    <location>
        <begin position="242"/>
        <end position="293"/>
    </location>
</feature>
<keyword evidence="9" id="KW-1185">Reference proteome</keyword>
<dbReference type="Pfam" id="PF02518">
    <property type="entry name" value="HATPase_c"/>
    <property type="match status" value="1"/>
</dbReference>
<dbReference type="EMBL" id="CP018821">
    <property type="protein sequence ID" value="APR55360.1"/>
    <property type="molecule type" value="Genomic_DNA"/>
</dbReference>
<dbReference type="SMART" id="SM00388">
    <property type="entry name" value="HisKA"/>
    <property type="match status" value="1"/>
</dbReference>
<dbReference type="InterPro" id="IPR013656">
    <property type="entry name" value="PAS_4"/>
</dbReference>
<feature type="modified residue" description="4-aspartylphosphate" evidence="4">
    <location>
        <position position="595"/>
    </location>
</feature>
<dbReference type="Gene3D" id="3.30.565.10">
    <property type="entry name" value="Histidine kinase-like ATPase, C-terminal domain"/>
    <property type="match status" value="1"/>
</dbReference>
<gene>
    <name evidence="8" type="ORF">BRX40_22455</name>
</gene>
<evidence type="ECO:0000256" key="4">
    <source>
        <dbReference type="PROSITE-ProRule" id="PRU00169"/>
    </source>
</evidence>
<proteinExistence type="predicted"/>
<dbReference type="CDD" id="cd00082">
    <property type="entry name" value="HisKA"/>
    <property type="match status" value="1"/>
</dbReference>
<evidence type="ECO:0000256" key="3">
    <source>
        <dbReference type="ARBA" id="ARBA00022553"/>
    </source>
</evidence>
<evidence type="ECO:0000256" key="2">
    <source>
        <dbReference type="ARBA" id="ARBA00012438"/>
    </source>
</evidence>
<evidence type="ECO:0000259" key="6">
    <source>
        <dbReference type="PROSITE" id="PS50110"/>
    </source>
</evidence>
<dbReference type="SMART" id="SM00448">
    <property type="entry name" value="REC"/>
    <property type="match status" value="1"/>
</dbReference>
<dbReference type="EC" id="2.7.13.3" evidence="2"/>
<sequence>MMPEVSECALILAPFGRDADVAATVLANAGIRALECPSVERLVEEIRAGAGLAIVTSEALIGADTGSLEAWIADQPDWSDFPFVLLVHQGSGLECNPEAARLLERLGNVSFLERPFHPTTLISLTRAALRGRRRQYEARGHLEELRSLAGLLERKVEERTAELTLGEARMRAIFQTNNQYQLLIDLDGTVLDANATALAGIEARLKDVVGKPLWETPWFADSPDLLNVVKAGVLRVATGVTLQRELSIHLPIGPRSFDVGMRPMRGPQGETLALIVEALDISDRKRAEEALRQAQKLEAMGQLTGGVAHDFNNLLTPIVGGLDILSRSGLGTERQRRLIEGAIQSAERARALVQRLLAFARQQPLQLRAIEIGTLVRGMAELVGSTIGPKISLVIEVPEGLPAARADHNQVEMALLNLCVNARDAMPEGGTLRISASERHFSAENDEGLSPGSYISLAVSDTGIGMDEETATRAVEPFFSTKGPGKGTGLGLSMAHGLARQLGGTLRIKTAPDAGTRVEILLPVPMETPQRAAPQVEGTLPQEGTALLVDDDDLVRSSVSQMLSAIGYEVTEAKSAEDALALVNSGMNPSVVVTDHLMTGMSGAALGSALRARTPVLIVSGYAESSEITPEFPRLMKPFRQDELAAKLAEIRSAKSATGDSA</sequence>
<dbReference type="SUPFAM" id="SSF55785">
    <property type="entry name" value="PYP-like sensor domain (PAS domain)"/>
    <property type="match status" value="1"/>
</dbReference>
<dbReference type="Gene3D" id="3.40.50.2300">
    <property type="match status" value="1"/>
</dbReference>
<feature type="domain" description="Response regulatory" evidence="6">
    <location>
        <begin position="545"/>
        <end position="652"/>
    </location>
</feature>
<dbReference type="PROSITE" id="PS50110">
    <property type="entry name" value="RESPONSE_REGULATORY"/>
    <property type="match status" value="1"/>
</dbReference>
<name>A0A1L6JIP3_9SPHN</name>
<dbReference type="InterPro" id="IPR003594">
    <property type="entry name" value="HATPase_dom"/>
</dbReference>
<dbReference type="PRINTS" id="PR00344">
    <property type="entry name" value="BCTRLSENSOR"/>
</dbReference>
<keyword evidence="3 4" id="KW-0597">Phosphoprotein</keyword>
<dbReference type="SMART" id="SM00091">
    <property type="entry name" value="PAS"/>
    <property type="match status" value="1"/>
</dbReference>
<dbReference type="PANTHER" id="PTHR43065:SF49">
    <property type="entry name" value="HISTIDINE KINASE"/>
    <property type="match status" value="1"/>
</dbReference>
<dbReference type="GO" id="GO:0000155">
    <property type="term" value="F:phosphorelay sensor kinase activity"/>
    <property type="evidence" value="ECO:0007669"/>
    <property type="project" value="InterPro"/>
</dbReference>
<dbReference type="Pfam" id="PF00512">
    <property type="entry name" value="HisKA"/>
    <property type="match status" value="1"/>
</dbReference>
<dbReference type="PANTHER" id="PTHR43065">
    <property type="entry name" value="SENSOR HISTIDINE KINASE"/>
    <property type="match status" value="1"/>
</dbReference>
<evidence type="ECO:0000313" key="8">
    <source>
        <dbReference type="EMBL" id="APR55360.1"/>
    </source>
</evidence>
<evidence type="ECO:0000313" key="9">
    <source>
        <dbReference type="Proteomes" id="UP000185161"/>
    </source>
</evidence>
<comment type="catalytic activity">
    <reaction evidence="1">
        <text>ATP + protein L-histidine = ADP + protein N-phospho-L-histidine.</text>
        <dbReference type="EC" id="2.7.13.3"/>
    </reaction>
</comment>
<dbReference type="InterPro" id="IPR003661">
    <property type="entry name" value="HisK_dim/P_dom"/>
</dbReference>
<dbReference type="Proteomes" id="UP000185161">
    <property type="component" value="Plasmid tig00000001"/>
</dbReference>
<organism evidence="8 9">
    <name type="scientific">Sphingomonas koreensis</name>
    <dbReference type="NCBI Taxonomy" id="93064"/>
    <lineage>
        <taxon>Bacteria</taxon>
        <taxon>Pseudomonadati</taxon>
        <taxon>Pseudomonadota</taxon>
        <taxon>Alphaproteobacteria</taxon>
        <taxon>Sphingomonadales</taxon>
        <taxon>Sphingomonadaceae</taxon>
        <taxon>Sphingomonas</taxon>
    </lineage>
</organism>
<dbReference type="PROSITE" id="PS50113">
    <property type="entry name" value="PAC"/>
    <property type="match status" value="1"/>
</dbReference>
<dbReference type="InterPro" id="IPR036890">
    <property type="entry name" value="HATPase_C_sf"/>
</dbReference>
<dbReference type="InterPro" id="IPR000014">
    <property type="entry name" value="PAS"/>
</dbReference>
<dbReference type="InterPro" id="IPR004358">
    <property type="entry name" value="Sig_transdc_His_kin-like_C"/>
</dbReference>
<dbReference type="SUPFAM" id="SSF52172">
    <property type="entry name" value="CheY-like"/>
    <property type="match status" value="2"/>
</dbReference>
<dbReference type="Gene3D" id="1.10.287.130">
    <property type="match status" value="1"/>
</dbReference>
<protein>
    <recommendedName>
        <fullName evidence="2">histidine kinase</fullName>
        <ecNumber evidence="2">2.7.13.3</ecNumber>
    </recommendedName>
</protein>
<dbReference type="InterPro" id="IPR005467">
    <property type="entry name" value="His_kinase_dom"/>
</dbReference>
<dbReference type="Gene3D" id="3.30.450.20">
    <property type="entry name" value="PAS domain"/>
    <property type="match status" value="1"/>
</dbReference>
<accession>A0A1L6JIP3</accession>
<geneLocation type="plasmid" evidence="8 9">
    <name>tig00000001</name>
</geneLocation>
<reference evidence="9" key="1">
    <citation type="submission" date="2016-12" db="EMBL/GenBank/DDBJ databases">
        <title>Whole genome sequencing of Sphingomonas sp. ABOJV.</title>
        <authorList>
            <person name="Conlan S."/>
            <person name="Thomas P.J."/>
            <person name="Mullikin J."/>
            <person name="Palmore T.N."/>
            <person name="Frank K.M."/>
            <person name="Segre J.A."/>
        </authorList>
    </citation>
    <scope>NUCLEOTIDE SEQUENCE [LARGE SCALE GENOMIC DNA]</scope>
    <source>
        <strain evidence="9">ABOJV</strain>
        <plasmid evidence="9">Plasmid tig00000001</plasmid>
    </source>
</reference>
<dbReference type="Pfam" id="PF08448">
    <property type="entry name" value="PAS_4"/>
    <property type="match status" value="1"/>
</dbReference>
<feature type="domain" description="Histidine kinase" evidence="5">
    <location>
        <begin position="306"/>
        <end position="526"/>
    </location>
</feature>
<dbReference type="SMART" id="SM00387">
    <property type="entry name" value="HATPase_c"/>
    <property type="match status" value="1"/>
</dbReference>
<dbReference type="Pfam" id="PF00072">
    <property type="entry name" value="Response_reg"/>
    <property type="match status" value="1"/>
</dbReference>
<dbReference type="AlphaFoldDB" id="A0A1L6JIP3"/>
<evidence type="ECO:0000259" key="5">
    <source>
        <dbReference type="PROSITE" id="PS50109"/>
    </source>
</evidence>
<dbReference type="SUPFAM" id="SSF47384">
    <property type="entry name" value="Homodimeric domain of signal transducing histidine kinase"/>
    <property type="match status" value="1"/>
</dbReference>
<keyword evidence="8" id="KW-0614">Plasmid</keyword>
<keyword evidence="8" id="KW-0418">Kinase</keyword>
<evidence type="ECO:0000259" key="7">
    <source>
        <dbReference type="PROSITE" id="PS50113"/>
    </source>
</evidence>
<dbReference type="InterPro" id="IPR036097">
    <property type="entry name" value="HisK_dim/P_sf"/>
</dbReference>
<dbReference type="CDD" id="cd00130">
    <property type="entry name" value="PAS"/>
    <property type="match status" value="1"/>
</dbReference>
<keyword evidence="8" id="KW-0808">Transferase</keyword>
<evidence type="ECO:0000256" key="1">
    <source>
        <dbReference type="ARBA" id="ARBA00000085"/>
    </source>
</evidence>
<dbReference type="PROSITE" id="PS50109">
    <property type="entry name" value="HIS_KIN"/>
    <property type="match status" value="1"/>
</dbReference>
<dbReference type="InterPro" id="IPR011006">
    <property type="entry name" value="CheY-like_superfamily"/>
</dbReference>
<dbReference type="KEGG" id="skr:BRX40_22455"/>
<dbReference type="InterPro" id="IPR000700">
    <property type="entry name" value="PAS-assoc_C"/>
</dbReference>
<dbReference type="InterPro" id="IPR035965">
    <property type="entry name" value="PAS-like_dom_sf"/>
</dbReference>
<dbReference type="InterPro" id="IPR001789">
    <property type="entry name" value="Sig_transdc_resp-reg_receiver"/>
</dbReference>
<dbReference type="SUPFAM" id="SSF55874">
    <property type="entry name" value="ATPase domain of HSP90 chaperone/DNA topoisomerase II/histidine kinase"/>
    <property type="match status" value="1"/>
</dbReference>